<evidence type="ECO:0000313" key="2">
    <source>
        <dbReference type="Proteomes" id="UP000799754"/>
    </source>
</evidence>
<gene>
    <name evidence="1" type="ORF">BU25DRAFT_87701</name>
</gene>
<accession>A0ACB6SHG3</accession>
<dbReference type="Proteomes" id="UP000799754">
    <property type="component" value="Unassembled WGS sequence"/>
</dbReference>
<proteinExistence type="predicted"/>
<reference evidence="1" key="1">
    <citation type="journal article" date="2020" name="Stud. Mycol.">
        <title>101 Dothideomycetes genomes: a test case for predicting lifestyles and emergence of pathogens.</title>
        <authorList>
            <person name="Haridas S."/>
            <person name="Albert R."/>
            <person name="Binder M."/>
            <person name="Bloem J."/>
            <person name="Labutti K."/>
            <person name="Salamov A."/>
            <person name="Andreopoulos B."/>
            <person name="Baker S."/>
            <person name="Barry K."/>
            <person name="Bills G."/>
            <person name="Bluhm B."/>
            <person name="Cannon C."/>
            <person name="Castanera R."/>
            <person name="Culley D."/>
            <person name="Daum C."/>
            <person name="Ezra D."/>
            <person name="Gonzalez J."/>
            <person name="Henrissat B."/>
            <person name="Kuo A."/>
            <person name="Liang C."/>
            <person name="Lipzen A."/>
            <person name="Lutzoni F."/>
            <person name="Magnuson J."/>
            <person name="Mondo S."/>
            <person name="Nolan M."/>
            <person name="Ohm R."/>
            <person name="Pangilinan J."/>
            <person name="Park H.-J."/>
            <person name="Ramirez L."/>
            <person name="Alfaro M."/>
            <person name="Sun H."/>
            <person name="Tritt A."/>
            <person name="Yoshinaga Y."/>
            <person name="Zwiers L.-H."/>
            <person name="Turgeon B."/>
            <person name="Goodwin S."/>
            <person name="Spatafora J."/>
            <person name="Crous P."/>
            <person name="Grigoriev I."/>
        </authorList>
    </citation>
    <scope>NUCLEOTIDE SEQUENCE</scope>
    <source>
        <strain evidence="1">CBS 525.71</strain>
    </source>
</reference>
<name>A0ACB6SHG3_9PLEO</name>
<organism evidence="1 2">
    <name type="scientific">Macroventuria anomochaeta</name>
    <dbReference type="NCBI Taxonomy" id="301207"/>
    <lineage>
        <taxon>Eukaryota</taxon>
        <taxon>Fungi</taxon>
        <taxon>Dikarya</taxon>
        <taxon>Ascomycota</taxon>
        <taxon>Pezizomycotina</taxon>
        <taxon>Dothideomycetes</taxon>
        <taxon>Pleosporomycetidae</taxon>
        <taxon>Pleosporales</taxon>
        <taxon>Pleosporineae</taxon>
        <taxon>Didymellaceae</taxon>
        <taxon>Macroventuria</taxon>
    </lineage>
</organism>
<protein>
    <submittedName>
        <fullName evidence="1">Uncharacterized protein</fullName>
    </submittedName>
</protein>
<sequence length="309" mass="35005">MSFLGTPRFCNLCHFPIQAGEHIQSVTHPAKSPEDSPTDGVIPSQSFQFHQFCVDICSAFGEARSLGELGQALRPALPVDEPPSLEHALRILKHSCCPQILSSKVKNPCNSQQNCDCLKCIFRYLSKLPPEVFTEIIFMAEPSNIPRLLTIFGETSKLFSELKNRPARHITLSCQGDVFQTSIEYGDKSYVTGLYDQEVPHSKKIKSRDTLCDHLAVWSDKIGVIKAEFLRSKVSTSGHEVKWIKDDRPPIDHTPIRCRNCLNLNVKHPLTTRSKREWVYTIAITEARVCLRSKVFAHFKKWCTLLTIL</sequence>
<dbReference type="EMBL" id="MU006702">
    <property type="protein sequence ID" value="KAF2633025.1"/>
    <property type="molecule type" value="Genomic_DNA"/>
</dbReference>
<keyword evidence="2" id="KW-1185">Reference proteome</keyword>
<evidence type="ECO:0000313" key="1">
    <source>
        <dbReference type="EMBL" id="KAF2633025.1"/>
    </source>
</evidence>
<comment type="caution">
    <text evidence="1">The sequence shown here is derived from an EMBL/GenBank/DDBJ whole genome shotgun (WGS) entry which is preliminary data.</text>
</comment>